<protein>
    <submittedName>
        <fullName evidence="2">Uncharacterized protein</fullName>
    </submittedName>
</protein>
<proteinExistence type="predicted"/>
<reference evidence="2" key="1">
    <citation type="submission" date="2020-05" db="EMBL/GenBank/DDBJ databases">
        <title>Mycena genomes resolve the evolution of fungal bioluminescence.</title>
        <authorList>
            <person name="Tsai I.J."/>
        </authorList>
    </citation>
    <scope>NUCLEOTIDE SEQUENCE</scope>
    <source>
        <strain evidence="2">110903Hualien_Pintung</strain>
    </source>
</reference>
<sequence length="155" mass="16847">MLLRPPVLVATPLGVVDSENIYVLAAIFLVVGTSCIYAHIIAASWWGISMSTFVTKLLLLWIADSAPALPSLSHDPQGVKALQSHMFFALGGLSFFHALNLLHQSTSAFFVTLFGVGCCDFFAVHLRTVSYSAVVQCNLRSYVRGDTATTYYILA</sequence>
<name>A0A8H6SPZ0_MYCCL</name>
<accession>A0A8H6SPZ0</accession>
<evidence type="ECO:0000313" key="3">
    <source>
        <dbReference type="Proteomes" id="UP000613580"/>
    </source>
</evidence>
<evidence type="ECO:0000256" key="1">
    <source>
        <dbReference type="SAM" id="Phobius"/>
    </source>
</evidence>
<dbReference type="Proteomes" id="UP000613580">
    <property type="component" value="Unassembled WGS sequence"/>
</dbReference>
<organism evidence="2 3">
    <name type="scientific">Mycena chlorophos</name>
    <name type="common">Agaric fungus</name>
    <name type="synonym">Agaricus chlorophos</name>
    <dbReference type="NCBI Taxonomy" id="658473"/>
    <lineage>
        <taxon>Eukaryota</taxon>
        <taxon>Fungi</taxon>
        <taxon>Dikarya</taxon>
        <taxon>Basidiomycota</taxon>
        <taxon>Agaricomycotina</taxon>
        <taxon>Agaricomycetes</taxon>
        <taxon>Agaricomycetidae</taxon>
        <taxon>Agaricales</taxon>
        <taxon>Marasmiineae</taxon>
        <taxon>Mycenaceae</taxon>
        <taxon>Mycena</taxon>
    </lineage>
</organism>
<comment type="caution">
    <text evidence="2">The sequence shown here is derived from an EMBL/GenBank/DDBJ whole genome shotgun (WGS) entry which is preliminary data.</text>
</comment>
<keyword evidence="3" id="KW-1185">Reference proteome</keyword>
<dbReference type="PROSITE" id="PS51257">
    <property type="entry name" value="PROKAR_LIPOPROTEIN"/>
    <property type="match status" value="1"/>
</dbReference>
<feature type="transmembrane region" description="Helical" evidence="1">
    <location>
        <begin position="109"/>
        <end position="126"/>
    </location>
</feature>
<evidence type="ECO:0000313" key="2">
    <source>
        <dbReference type="EMBL" id="KAF7302621.1"/>
    </source>
</evidence>
<gene>
    <name evidence="2" type="ORF">HMN09_00896600</name>
</gene>
<feature type="transmembrane region" description="Helical" evidence="1">
    <location>
        <begin position="20"/>
        <end position="38"/>
    </location>
</feature>
<dbReference type="EMBL" id="JACAZE010000012">
    <property type="protein sequence ID" value="KAF7302621.1"/>
    <property type="molecule type" value="Genomic_DNA"/>
</dbReference>
<keyword evidence="1" id="KW-0472">Membrane</keyword>
<keyword evidence="1" id="KW-1133">Transmembrane helix</keyword>
<dbReference type="AlphaFoldDB" id="A0A8H6SPZ0"/>
<keyword evidence="1" id="KW-0812">Transmembrane</keyword>